<dbReference type="PhylomeDB" id="H0GQW9"/>
<feature type="transmembrane region" description="Helical" evidence="1">
    <location>
        <begin position="20"/>
        <end position="43"/>
    </location>
</feature>
<evidence type="ECO:0000313" key="2">
    <source>
        <dbReference type="EMBL" id="EHN03829.1"/>
    </source>
</evidence>
<evidence type="ECO:0000256" key="1">
    <source>
        <dbReference type="SAM" id="Phobius"/>
    </source>
</evidence>
<keyword evidence="1" id="KW-0472">Membrane</keyword>
<keyword evidence="1" id="KW-0812">Transmembrane</keyword>
<proteinExistence type="predicted"/>
<feature type="transmembrane region" description="Helical" evidence="1">
    <location>
        <begin position="50"/>
        <end position="68"/>
    </location>
</feature>
<keyword evidence="1" id="KW-1133">Transmembrane helix</keyword>
<dbReference type="Proteomes" id="UP000009009">
    <property type="component" value="Unassembled WGS sequence"/>
</dbReference>
<organism evidence="2 3">
    <name type="scientific">Saccharomyces cerevisiae x Saccharomyces kudriavzevii (strain VIN7)</name>
    <name type="common">Yeast</name>
    <dbReference type="NCBI Taxonomy" id="1095631"/>
    <lineage>
        <taxon>Eukaryota</taxon>
        <taxon>Fungi</taxon>
        <taxon>Dikarya</taxon>
        <taxon>Ascomycota</taxon>
        <taxon>Saccharomycotina</taxon>
        <taxon>Saccharomycetes</taxon>
        <taxon>Saccharomycetales</taxon>
        <taxon>Saccharomycetaceae</taxon>
        <taxon>Saccharomyces</taxon>
    </lineage>
</organism>
<dbReference type="Pfam" id="PF00674">
    <property type="entry name" value="DUP"/>
    <property type="match status" value="1"/>
</dbReference>
<comment type="caution">
    <text evidence="2">The sequence shown here is derived from an EMBL/GenBank/DDBJ whole genome shotgun (WGS) entry which is preliminary data.</text>
</comment>
<sequence length="202" mass="23637">MWLFRRTYSARIPVICCMNWQVTSQTMSIFMVLMILISLTVVFRENFACFVIFLASIVLISCLSPVAFCPFEEQISEELYQIKLLLEVITRKPAVRGREWRTITYNMNQYLFDNGLWGTPYYFYSEKTFYHYFLDLVRYTTFKTQEESSSSSSTDAQPGEPVAATSTPVPLYTKCILKAVETEDQAQKNYWREQYPIVDTPS</sequence>
<gene>
    <name evidence="2" type="ORF">VIN7_5417</name>
</gene>
<reference evidence="2 3" key="1">
    <citation type="journal article" date="2012" name="FEMS Yeast Res.">
        <title>The genome sequence of the wine yeast VIN7 reveals an allotriploid hybrid genome with Saccharomyces cerevisiae and Saccharomyces kudriavzevii origins.</title>
        <authorList>
            <person name="Borneman A.R."/>
            <person name="Desany B.A."/>
            <person name="Riches D."/>
            <person name="Affourtit J.P."/>
            <person name="Forgan A.H."/>
            <person name="Pretorius I.S."/>
            <person name="Egholm M."/>
            <person name="Chambers P.J."/>
        </authorList>
    </citation>
    <scope>NUCLEOTIDE SEQUENCE [LARGE SCALE GENOMIC DNA]</scope>
    <source>
        <strain evidence="2 3">VIN7</strain>
    </source>
</reference>
<dbReference type="EMBL" id="AGVY01000117">
    <property type="protein sequence ID" value="EHN03829.1"/>
    <property type="molecule type" value="Genomic_DNA"/>
</dbReference>
<evidence type="ECO:0000313" key="3">
    <source>
        <dbReference type="Proteomes" id="UP000009009"/>
    </source>
</evidence>
<dbReference type="AlphaFoldDB" id="H0GQW9"/>
<dbReference type="InterPro" id="IPR001142">
    <property type="entry name" value="DUP/COS"/>
</dbReference>
<dbReference type="HOGENOM" id="CLU_081384_0_1_1"/>
<dbReference type="OrthoDB" id="4054584at2759"/>
<protein>
    <submittedName>
        <fullName evidence="2">Prm8p</fullName>
    </submittedName>
</protein>
<keyword evidence="3" id="KW-1185">Reference proteome</keyword>
<accession>H0GQW9</accession>
<name>H0GQW9_SACCK</name>